<dbReference type="OrthoDB" id="8456681at2"/>
<dbReference type="NCBIfam" id="NF009829">
    <property type="entry name" value="PRK13303.1-4"/>
    <property type="match status" value="1"/>
</dbReference>
<keyword evidence="10" id="KW-1185">Reference proteome</keyword>
<dbReference type="InterPro" id="IPR011182">
    <property type="entry name" value="L-Asp_DH"/>
</dbReference>
<sequence length="275" mass="28500">MQHLALIGFGAIGQTLLQAICDYPGGAPERLSLLVRPGAADRTRLLAEGIGAGQIGQIDITTDIADLLVAMPDLVVECAGHQAVAEFGPRVLDAGTSLVVASIGALGDDVLFQLLRDAAEKTSAQIILPAGAIGGVDALAAARLSGLQGVIYTGRKPPSAWKGTEAEQRLDLDALTQEAVFFEGSARQAAKAFPKNANVAATLALAGVGMDATRVRLIADPQVTANIHEYEVRSAAVDYSVRLIGKASPLNPKTSLSTAFSLARTILNRSDAIVI</sequence>
<organism evidence="9 10">
    <name type="scientific">Sedimentitalea nanhaiensis</name>
    <dbReference type="NCBI Taxonomy" id="999627"/>
    <lineage>
        <taxon>Bacteria</taxon>
        <taxon>Pseudomonadati</taxon>
        <taxon>Pseudomonadota</taxon>
        <taxon>Alphaproteobacteria</taxon>
        <taxon>Rhodobacterales</taxon>
        <taxon>Paracoccaceae</taxon>
        <taxon>Sedimentitalea</taxon>
    </lineage>
</organism>
<dbReference type="SUPFAM" id="SSF51735">
    <property type="entry name" value="NAD(P)-binding Rossmann-fold domains"/>
    <property type="match status" value="1"/>
</dbReference>
<dbReference type="EMBL" id="FPAW01000057">
    <property type="protein sequence ID" value="SFU21122.1"/>
    <property type="molecule type" value="Genomic_DNA"/>
</dbReference>
<reference evidence="9 10" key="1">
    <citation type="submission" date="2016-10" db="EMBL/GenBank/DDBJ databases">
        <authorList>
            <person name="de Groot N.N."/>
        </authorList>
    </citation>
    <scope>NUCLEOTIDE SEQUENCE [LARGE SCALE GENOMIC DNA]</scope>
    <source>
        <strain evidence="9 10">CGMCC 1.10959</strain>
    </source>
</reference>
<feature type="binding site" evidence="6">
    <location>
        <position position="132"/>
    </location>
    <ligand>
        <name>NAD(+)</name>
        <dbReference type="ChEBI" id="CHEBI:57540"/>
    </ligand>
</feature>
<evidence type="ECO:0000256" key="1">
    <source>
        <dbReference type="ARBA" id="ARBA00008331"/>
    </source>
</evidence>
<dbReference type="Gene3D" id="3.30.360.10">
    <property type="entry name" value="Dihydrodipicolinate Reductase, domain 2"/>
    <property type="match status" value="1"/>
</dbReference>
<keyword evidence="5 6" id="KW-0520">NAD</keyword>
<comment type="miscellaneous">
    <text evidence="6">The iminoaspartate product is unstable in aqueous solution and can decompose to oxaloacetate and ammonia.</text>
</comment>
<evidence type="ECO:0000259" key="8">
    <source>
        <dbReference type="Pfam" id="PF03447"/>
    </source>
</evidence>
<dbReference type="PANTHER" id="PTHR31873">
    <property type="entry name" value="L-ASPARTATE DEHYDROGENASE-RELATED"/>
    <property type="match status" value="1"/>
</dbReference>
<evidence type="ECO:0000313" key="10">
    <source>
        <dbReference type="Proteomes" id="UP000182466"/>
    </source>
</evidence>
<evidence type="ECO:0000313" key="9">
    <source>
        <dbReference type="EMBL" id="SFU21122.1"/>
    </source>
</evidence>
<dbReference type="InterPro" id="IPR005106">
    <property type="entry name" value="Asp/hSer_DH_NAD-bd"/>
</dbReference>
<dbReference type="Proteomes" id="UP000182466">
    <property type="component" value="Unassembled WGS sequence"/>
</dbReference>
<accession>A0A1I7EB55</accession>
<dbReference type="PANTHER" id="PTHR31873:SF6">
    <property type="entry name" value="ASPARTATE DEHYDROGENASE DOMAIN-CONTAINING PROTEIN"/>
    <property type="match status" value="1"/>
</dbReference>
<dbReference type="Pfam" id="PF01958">
    <property type="entry name" value="Asp_DH_C"/>
    <property type="match status" value="1"/>
</dbReference>
<evidence type="ECO:0000256" key="4">
    <source>
        <dbReference type="ARBA" id="ARBA00023002"/>
    </source>
</evidence>
<dbReference type="NCBIfam" id="NF009827">
    <property type="entry name" value="PRK13303.1-2"/>
    <property type="match status" value="1"/>
</dbReference>
<dbReference type="Pfam" id="PF03447">
    <property type="entry name" value="NAD_binding_3"/>
    <property type="match status" value="1"/>
</dbReference>
<comment type="similarity">
    <text evidence="1 6">Belongs to the L-aspartate dehydrogenase family.</text>
</comment>
<dbReference type="RefSeq" id="WP_027262252.1">
    <property type="nucleotide sequence ID" value="NZ_FPAW01000057.1"/>
</dbReference>
<dbReference type="UniPathway" id="UPA00253">
    <property type="reaction ID" value="UER00456"/>
</dbReference>
<comment type="pathway">
    <text evidence="6">Cofactor biosynthesis; NAD(+) biosynthesis; iminoaspartate from L-aspartate (dehydrogenase route): step 1/1.</text>
</comment>
<dbReference type="HAMAP" id="MF_01265">
    <property type="entry name" value="NadX"/>
    <property type="match status" value="1"/>
</dbReference>
<dbReference type="InterPro" id="IPR036291">
    <property type="entry name" value="NAD(P)-bd_dom_sf"/>
</dbReference>
<dbReference type="STRING" id="999627.SAMN05216236_15710"/>
<feature type="domain" description="Aspartate/homoserine dehydrogenase NAD-binding" evidence="8">
    <location>
        <begin position="8"/>
        <end position="129"/>
    </location>
</feature>
<gene>
    <name evidence="6" type="primary">nadX</name>
    <name evidence="9" type="ORF">SAMN05216236_15710</name>
</gene>
<dbReference type="NCBIfam" id="NF009828">
    <property type="entry name" value="PRK13303.1-3"/>
    <property type="match status" value="1"/>
</dbReference>
<dbReference type="eggNOG" id="COG1712">
    <property type="taxonomic scope" value="Bacteria"/>
</dbReference>
<keyword evidence="4 6" id="KW-0560">Oxidoreductase</keyword>
<name>A0A1I7EB55_9RHOB</name>
<feature type="binding site" evidence="6">
    <location>
        <position position="198"/>
    </location>
    <ligand>
        <name>NAD(+)</name>
        <dbReference type="ChEBI" id="CHEBI:57540"/>
    </ligand>
</feature>
<dbReference type="EC" id="1.4.1.21" evidence="6"/>
<dbReference type="AlphaFoldDB" id="A0A1I7EB55"/>
<evidence type="ECO:0000256" key="5">
    <source>
        <dbReference type="ARBA" id="ARBA00023027"/>
    </source>
</evidence>
<protein>
    <recommendedName>
        <fullName evidence="6">L-aspartate dehydrogenase</fullName>
        <ecNumber evidence="6">1.4.1.21</ecNumber>
    </recommendedName>
</protein>
<proteinExistence type="inferred from homology"/>
<comment type="function">
    <text evidence="6">Specifically catalyzes the NAD or NADP-dependent dehydrogenation of L-aspartate to iminoaspartate.</text>
</comment>
<dbReference type="GO" id="GO:0051287">
    <property type="term" value="F:NAD binding"/>
    <property type="evidence" value="ECO:0007669"/>
    <property type="project" value="UniProtKB-UniRule"/>
</dbReference>
<evidence type="ECO:0000256" key="6">
    <source>
        <dbReference type="HAMAP-Rule" id="MF_01265"/>
    </source>
</evidence>
<dbReference type="InterPro" id="IPR002811">
    <property type="entry name" value="Asp_DH"/>
</dbReference>
<dbReference type="GO" id="GO:0016639">
    <property type="term" value="F:oxidoreductase activity, acting on the CH-NH2 group of donors, NAD or NADP as acceptor"/>
    <property type="evidence" value="ECO:0007669"/>
    <property type="project" value="UniProtKB-UniRule"/>
</dbReference>
<evidence type="ECO:0000256" key="2">
    <source>
        <dbReference type="ARBA" id="ARBA00022642"/>
    </source>
</evidence>
<comment type="catalytic activity">
    <reaction evidence="6">
        <text>L-aspartate + NADP(+) + H2O = oxaloacetate + NH4(+) + NADPH + H(+)</text>
        <dbReference type="Rhea" id="RHEA:11784"/>
        <dbReference type="ChEBI" id="CHEBI:15377"/>
        <dbReference type="ChEBI" id="CHEBI:15378"/>
        <dbReference type="ChEBI" id="CHEBI:16452"/>
        <dbReference type="ChEBI" id="CHEBI:28938"/>
        <dbReference type="ChEBI" id="CHEBI:29991"/>
        <dbReference type="ChEBI" id="CHEBI:57783"/>
        <dbReference type="ChEBI" id="CHEBI:58349"/>
        <dbReference type="EC" id="1.4.1.21"/>
    </reaction>
</comment>
<dbReference type="Gene3D" id="3.40.50.720">
    <property type="entry name" value="NAD(P)-binding Rossmann-like Domain"/>
    <property type="match status" value="1"/>
</dbReference>
<evidence type="ECO:0000256" key="3">
    <source>
        <dbReference type="ARBA" id="ARBA00022857"/>
    </source>
</evidence>
<feature type="active site" evidence="6">
    <location>
        <position position="228"/>
    </location>
</feature>
<dbReference type="GO" id="GO:0033735">
    <property type="term" value="F:aspartate dehydrogenase [NAD(P)+] activity"/>
    <property type="evidence" value="ECO:0007669"/>
    <property type="project" value="UniProtKB-EC"/>
</dbReference>
<comment type="catalytic activity">
    <reaction evidence="6">
        <text>L-aspartate + NAD(+) + H2O = oxaloacetate + NH4(+) + NADH + H(+)</text>
        <dbReference type="Rhea" id="RHEA:11788"/>
        <dbReference type="ChEBI" id="CHEBI:15377"/>
        <dbReference type="ChEBI" id="CHEBI:15378"/>
        <dbReference type="ChEBI" id="CHEBI:16452"/>
        <dbReference type="ChEBI" id="CHEBI:28938"/>
        <dbReference type="ChEBI" id="CHEBI:29991"/>
        <dbReference type="ChEBI" id="CHEBI:57540"/>
        <dbReference type="ChEBI" id="CHEBI:57945"/>
        <dbReference type="EC" id="1.4.1.21"/>
    </reaction>
</comment>
<dbReference type="InterPro" id="IPR020626">
    <property type="entry name" value="Asp_DH_prok"/>
</dbReference>
<dbReference type="GO" id="GO:0009435">
    <property type="term" value="P:NAD+ biosynthetic process"/>
    <property type="evidence" value="ECO:0007669"/>
    <property type="project" value="UniProtKB-UniRule"/>
</dbReference>
<evidence type="ECO:0000259" key="7">
    <source>
        <dbReference type="Pfam" id="PF01958"/>
    </source>
</evidence>
<dbReference type="GO" id="GO:0050661">
    <property type="term" value="F:NADP binding"/>
    <property type="evidence" value="ECO:0007669"/>
    <property type="project" value="UniProtKB-UniRule"/>
</dbReference>
<keyword evidence="3 6" id="KW-0521">NADP</keyword>
<dbReference type="SUPFAM" id="SSF55347">
    <property type="entry name" value="Glyceraldehyde-3-phosphate dehydrogenase-like, C-terminal domain"/>
    <property type="match status" value="1"/>
</dbReference>
<feature type="domain" description="Aspartate dehydrogenase" evidence="7">
    <location>
        <begin position="176"/>
        <end position="262"/>
    </location>
</feature>
<keyword evidence="2 6" id="KW-0662">Pyridine nucleotide biosynthesis</keyword>
<dbReference type="PIRSF" id="PIRSF005227">
    <property type="entry name" value="Asp_dh_NAD_syn"/>
    <property type="match status" value="1"/>
</dbReference>